<evidence type="ECO:0000313" key="10">
    <source>
        <dbReference type="Proteomes" id="UP001310022"/>
    </source>
</evidence>
<evidence type="ECO:0000256" key="1">
    <source>
        <dbReference type="ARBA" id="ARBA00004442"/>
    </source>
</evidence>
<feature type="domain" description="SusD-like N-terminal" evidence="8">
    <location>
        <begin position="101"/>
        <end position="221"/>
    </location>
</feature>
<name>A0AAN4W1X2_9BACT</name>
<comment type="similarity">
    <text evidence="2">Belongs to the SusD family.</text>
</comment>
<accession>A0AAN4W1X2</accession>
<evidence type="ECO:0000259" key="7">
    <source>
        <dbReference type="Pfam" id="PF07980"/>
    </source>
</evidence>
<reference evidence="9 10" key="1">
    <citation type="submission" date="2021-12" db="EMBL/GenBank/DDBJ databases">
        <title>Genome sequencing of bacteria with rrn-lacking chromosome and rrn-plasmid.</title>
        <authorList>
            <person name="Anda M."/>
            <person name="Iwasaki W."/>
        </authorList>
    </citation>
    <scope>NUCLEOTIDE SEQUENCE [LARGE SCALE GENOMIC DNA]</scope>
    <source>
        <strain evidence="9 10">NBRC 15940</strain>
    </source>
</reference>
<dbReference type="InterPro" id="IPR011990">
    <property type="entry name" value="TPR-like_helical_dom_sf"/>
</dbReference>
<proteinExistence type="inferred from homology"/>
<evidence type="ECO:0000313" key="9">
    <source>
        <dbReference type="EMBL" id="GJM64176.1"/>
    </source>
</evidence>
<dbReference type="InterPro" id="IPR033985">
    <property type="entry name" value="SusD-like_N"/>
</dbReference>
<evidence type="ECO:0000256" key="2">
    <source>
        <dbReference type="ARBA" id="ARBA00006275"/>
    </source>
</evidence>
<evidence type="ECO:0000256" key="5">
    <source>
        <dbReference type="ARBA" id="ARBA00023237"/>
    </source>
</evidence>
<keyword evidence="10" id="KW-1185">Reference proteome</keyword>
<dbReference type="RefSeq" id="WP_338239259.1">
    <property type="nucleotide sequence ID" value="NZ_BQKE01000004.1"/>
</dbReference>
<keyword evidence="4" id="KW-0472">Membrane</keyword>
<evidence type="ECO:0000259" key="8">
    <source>
        <dbReference type="Pfam" id="PF14322"/>
    </source>
</evidence>
<dbReference type="Pfam" id="PF07980">
    <property type="entry name" value="SusD_RagB"/>
    <property type="match status" value="1"/>
</dbReference>
<dbReference type="Pfam" id="PF14322">
    <property type="entry name" value="SusD-like_3"/>
    <property type="match status" value="1"/>
</dbReference>
<keyword evidence="5" id="KW-0998">Cell outer membrane</keyword>
<feature type="chain" id="PRO_5043015170" evidence="6">
    <location>
        <begin position="18"/>
        <end position="532"/>
    </location>
</feature>
<evidence type="ECO:0000256" key="6">
    <source>
        <dbReference type="SAM" id="SignalP"/>
    </source>
</evidence>
<gene>
    <name evidence="9" type="ORF">PEDI_47280</name>
</gene>
<protein>
    <submittedName>
        <fullName evidence="9">Membrane protein</fullName>
    </submittedName>
</protein>
<evidence type="ECO:0000256" key="4">
    <source>
        <dbReference type="ARBA" id="ARBA00023136"/>
    </source>
</evidence>
<feature type="signal peptide" evidence="6">
    <location>
        <begin position="1"/>
        <end position="17"/>
    </location>
</feature>
<comment type="caution">
    <text evidence="9">The sequence shown here is derived from an EMBL/GenBank/DDBJ whole genome shotgun (WGS) entry which is preliminary data.</text>
</comment>
<keyword evidence="3 6" id="KW-0732">Signal</keyword>
<dbReference type="GO" id="GO:0009279">
    <property type="term" value="C:cell outer membrane"/>
    <property type="evidence" value="ECO:0007669"/>
    <property type="project" value="UniProtKB-SubCell"/>
</dbReference>
<feature type="domain" description="RagB/SusD" evidence="7">
    <location>
        <begin position="368"/>
        <end position="531"/>
    </location>
</feature>
<sequence>MKNFLIYLFVGSMCLSACSNFLDSEPIWPSDENFYRTRQDAEMALVGCYDGLQLIYNAGVGTPLVTEILSDNAFGGTGNGDNYEYQMLDEFDLQRSPGHLNTFDENWKAYYKAIYRVNTLLTKMDQIDWGTEEDAELARLSIEAQARFIRAYCYFDMVRLWERVPLLLEPQNGNIPQSSYQEIYTAVVEDLMFTAANGMEEISAGRANKWVAKSFLARVYLYYTGYYGEDILNGKVSQQEVLNGLEEVISSGNYNLLADFKDLWIVAATEVSGEGDNAKLETTYAGKDNEETIFAIKYNVTSDWEGNTDGNHWLVMLGMRGQNFSPYGSGWGAMTVNPQLYNLYSNEDSRKSASIIAFKEEGLEYNTDDQREYTGYANKKYLPMCNPDGSDVINDHGGSDFMIHQFQDYVAMRYSDVLLMAAELGSTNAQTYMDQVRGRAGVAAVGVSPESIQRERRLEFAFEGIRYWDLLRQGVETAATAIDQELTVISGGNEETKKIKAENILSKRGLQMIPQNQITRSAGVMTQNPGWN</sequence>
<comment type="subcellular location">
    <subcellularLocation>
        <location evidence="1">Cell outer membrane</location>
    </subcellularLocation>
</comment>
<dbReference type="SUPFAM" id="SSF48452">
    <property type="entry name" value="TPR-like"/>
    <property type="match status" value="1"/>
</dbReference>
<dbReference type="Proteomes" id="UP001310022">
    <property type="component" value="Unassembled WGS sequence"/>
</dbReference>
<dbReference type="Gene3D" id="1.25.40.390">
    <property type="match status" value="1"/>
</dbReference>
<dbReference type="InterPro" id="IPR012944">
    <property type="entry name" value="SusD_RagB_dom"/>
</dbReference>
<organism evidence="9 10">
    <name type="scientific">Persicobacter diffluens</name>
    <dbReference type="NCBI Taxonomy" id="981"/>
    <lineage>
        <taxon>Bacteria</taxon>
        <taxon>Pseudomonadati</taxon>
        <taxon>Bacteroidota</taxon>
        <taxon>Cytophagia</taxon>
        <taxon>Cytophagales</taxon>
        <taxon>Persicobacteraceae</taxon>
        <taxon>Persicobacter</taxon>
    </lineage>
</organism>
<dbReference type="AlphaFoldDB" id="A0AAN4W1X2"/>
<evidence type="ECO:0000256" key="3">
    <source>
        <dbReference type="ARBA" id="ARBA00022729"/>
    </source>
</evidence>
<dbReference type="EMBL" id="BQKE01000004">
    <property type="protein sequence ID" value="GJM64176.1"/>
    <property type="molecule type" value="Genomic_DNA"/>
</dbReference>